<feature type="domain" description="ABC transmembrane type-1" evidence="8">
    <location>
        <begin position="96"/>
        <end position="310"/>
    </location>
</feature>
<comment type="similarity">
    <text evidence="7">Belongs to the binding-protein-dependent transport system permease family.</text>
</comment>
<evidence type="ECO:0000256" key="3">
    <source>
        <dbReference type="ARBA" id="ARBA00022475"/>
    </source>
</evidence>
<dbReference type="PROSITE" id="PS50928">
    <property type="entry name" value="ABC_TM1"/>
    <property type="match status" value="1"/>
</dbReference>
<evidence type="ECO:0000256" key="1">
    <source>
        <dbReference type="ARBA" id="ARBA00004651"/>
    </source>
</evidence>
<evidence type="ECO:0000313" key="10">
    <source>
        <dbReference type="Proteomes" id="UP000536262"/>
    </source>
</evidence>
<dbReference type="EMBL" id="JACHOU010000036">
    <property type="protein sequence ID" value="MBB6357876.1"/>
    <property type="molecule type" value="Genomic_DNA"/>
</dbReference>
<protein>
    <submittedName>
        <fullName evidence="9">Multiple sugar transport system permease protein</fullName>
    </submittedName>
</protein>
<evidence type="ECO:0000313" key="9">
    <source>
        <dbReference type="EMBL" id="MBB6357876.1"/>
    </source>
</evidence>
<dbReference type="RefSeq" id="WP_184702801.1">
    <property type="nucleotide sequence ID" value="NZ_BAABEG010000001.1"/>
</dbReference>
<keyword evidence="9" id="KW-0762">Sugar transport</keyword>
<dbReference type="SUPFAM" id="SSF161098">
    <property type="entry name" value="MetI-like"/>
    <property type="match status" value="1"/>
</dbReference>
<feature type="transmembrane region" description="Helical" evidence="7">
    <location>
        <begin position="174"/>
        <end position="194"/>
    </location>
</feature>
<evidence type="ECO:0000256" key="5">
    <source>
        <dbReference type="ARBA" id="ARBA00022989"/>
    </source>
</evidence>
<dbReference type="CDD" id="cd06261">
    <property type="entry name" value="TM_PBP2"/>
    <property type="match status" value="1"/>
</dbReference>
<accession>A0A7X0FDR7</accession>
<evidence type="ECO:0000259" key="8">
    <source>
        <dbReference type="PROSITE" id="PS50928"/>
    </source>
</evidence>
<dbReference type="InterPro" id="IPR000515">
    <property type="entry name" value="MetI-like"/>
</dbReference>
<feature type="transmembrane region" description="Helical" evidence="7">
    <location>
        <begin position="292"/>
        <end position="311"/>
    </location>
</feature>
<keyword evidence="5 7" id="KW-1133">Transmembrane helix</keyword>
<sequence>MSVATRPATAGQADDVGIGVASRSRSVWRGPGLRRERRHGYYFLAPALLLTVALIALPLARAFWTSLQRTRGLRSDFTGLDNYLYIFTSTQFWDSLRISVIFTAVCVFFHMLVGLGLALLLKRAVFARTLFRVGFLAPWIVAPSIGAIIWVWLLEPQFGVVNYMLSGIGLVDRYQAWLGTPSLALASVIIVDIWRGTPFVMLLLLAGLQGIPKDQYEAAAMDGATAWQQFRFVTLPNLRYLLIVSSTLDLIYTIRHFDIIAVMTGGGPIDATEVLPVLIYNTAFTQNNFGRASAIGIVLLGIILLFSIFYLRAMRLGKARED</sequence>
<keyword evidence="10" id="KW-1185">Reference proteome</keyword>
<comment type="caution">
    <text evidence="9">The sequence shown here is derived from an EMBL/GenBank/DDBJ whole genome shotgun (WGS) entry which is preliminary data.</text>
</comment>
<dbReference type="GO" id="GO:0005886">
    <property type="term" value="C:plasma membrane"/>
    <property type="evidence" value="ECO:0007669"/>
    <property type="project" value="UniProtKB-SubCell"/>
</dbReference>
<gene>
    <name evidence="9" type="ORF">GGR00_005700</name>
</gene>
<evidence type="ECO:0000256" key="7">
    <source>
        <dbReference type="RuleBase" id="RU363032"/>
    </source>
</evidence>
<keyword evidence="3" id="KW-1003">Cell membrane</keyword>
<organism evidence="9 10">
    <name type="scientific">Aminobacter aganoensis</name>
    <dbReference type="NCBI Taxonomy" id="83264"/>
    <lineage>
        <taxon>Bacteria</taxon>
        <taxon>Pseudomonadati</taxon>
        <taxon>Pseudomonadota</taxon>
        <taxon>Alphaproteobacteria</taxon>
        <taxon>Hyphomicrobiales</taxon>
        <taxon>Phyllobacteriaceae</taxon>
        <taxon>Aminobacter</taxon>
    </lineage>
</organism>
<proteinExistence type="inferred from homology"/>
<comment type="subcellular location">
    <subcellularLocation>
        <location evidence="1 7">Cell membrane</location>
        <topology evidence="1 7">Multi-pass membrane protein</topology>
    </subcellularLocation>
</comment>
<keyword evidence="4 7" id="KW-0812">Transmembrane</keyword>
<dbReference type="PANTHER" id="PTHR43005:SF1">
    <property type="entry name" value="SPERMIDINE_PUTRESCINE TRANSPORT SYSTEM PERMEASE PROTEIN"/>
    <property type="match status" value="1"/>
</dbReference>
<evidence type="ECO:0000256" key="2">
    <source>
        <dbReference type="ARBA" id="ARBA00022448"/>
    </source>
</evidence>
<keyword evidence="2 7" id="KW-0813">Transport</keyword>
<evidence type="ECO:0000256" key="6">
    <source>
        <dbReference type="ARBA" id="ARBA00023136"/>
    </source>
</evidence>
<feature type="transmembrane region" description="Helical" evidence="7">
    <location>
        <begin position="98"/>
        <end position="121"/>
    </location>
</feature>
<dbReference type="PANTHER" id="PTHR43005">
    <property type="entry name" value="BLR7065 PROTEIN"/>
    <property type="match status" value="1"/>
</dbReference>
<feature type="transmembrane region" description="Helical" evidence="7">
    <location>
        <begin position="41"/>
        <end position="64"/>
    </location>
</feature>
<reference evidence="9 10" key="1">
    <citation type="submission" date="2020-08" db="EMBL/GenBank/DDBJ databases">
        <title>Genomic Encyclopedia of Type Strains, Phase IV (KMG-IV): sequencing the most valuable type-strain genomes for metagenomic binning, comparative biology and taxonomic classification.</title>
        <authorList>
            <person name="Goeker M."/>
        </authorList>
    </citation>
    <scope>NUCLEOTIDE SEQUENCE [LARGE SCALE GENOMIC DNA]</scope>
    <source>
        <strain evidence="9 10">DSM 7051</strain>
    </source>
</reference>
<feature type="transmembrane region" description="Helical" evidence="7">
    <location>
        <begin position="133"/>
        <end position="154"/>
    </location>
</feature>
<dbReference type="GO" id="GO:0055085">
    <property type="term" value="P:transmembrane transport"/>
    <property type="evidence" value="ECO:0007669"/>
    <property type="project" value="InterPro"/>
</dbReference>
<keyword evidence="6 7" id="KW-0472">Membrane</keyword>
<name>A0A7X0FDR7_9HYPH</name>
<dbReference type="Gene3D" id="1.10.3720.10">
    <property type="entry name" value="MetI-like"/>
    <property type="match status" value="1"/>
</dbReference>
<dbReference type="AlphaFoldDB" id="A0A7X0FDR7"/>
<dbReference type="InterPro" id="IPR035906">
    <property type="entry name" value="MetI-like_sf"/>
</dbReference>
<dbReference type="Pfam" id="PF00528">
    <property type="entry name" value="BPD_transp_1"/>
    <property type="match status" value="1"/>
</dbReference>
<dbReference type="Proteomes" id="UP000536262">
    <property type="component" value="Unassembled WGS sequence"/>
</dbReference>
<evidence type="ECO:0000256" key="4">
    <source>
        <dbReference type="ARBA" id="ARBA00022692"/>
    </source>
</evidence>